<dbReference type="InterPro" id="IPR023582">
    <property type="entry name" value="Impact"/>
</dbReference>
<evidence type="ECO:0000259" key="2">
    <source>
        <dbReference type="Pfam" id="PF01205"/>
    </source>
</evidence>
<evidence type="ECO:0000256" key="1">
    <source>
        <dbReference type="ARBA" id="ARBA00007665"/>
    </source>
</evidence>
<protein>
    <submittedName>
        <fullName evidence="3">Putative YigZ family protein</fullName>
    </submittedName>
</protein>
<evidence type="ECO:0000313" key="3">
    <source>
        <dbReference type="EMBL" id="EFC06337.1"/>
    </source>
</evidence>
<dbReference type="InterPro" id="IPR020568">
    <property type="entry name" value="Ribosomal_Su5_D2-typ_SF"/>
</dbReference>
<dbReference type="GO" id="GO:0005737">
    <property type="term" value="C:cytoplasm"/>
    <property type="evidence" value="ECO:0007669"/>
    <property type="project" value="TreeGrafter"/>
</dbReference>
<keyword evidence="4" id="KW-1185">Reference proteome</keyword>
<reference evidence="4" key="1">
    <citation type="submission" date="2009-12" db="EMBL/GenBank/DDBJ databases">
        <title>Sequence of Clostridiales genomosp. BVAB3 str. UPII9-5.</title>
        <authorList>
            <person name="Madupu R."/>
            <person name="Durkin A.S."/>
            <person name="Torralba M."/>
            <person name="Methe B."/>
            <person name="Sutton G.G."/>
            <person name="Strausberg R.L."/>
            <person name="Nelson K.E."/>
        </authorList>
    </citation>
    <scope>NUCLEOTIDE SEQUENCE [LARGE SCALE GENOMIC DNA]</scope>
    <source>
        <strain evidence="4">W1219</strain>
    </source>
</reference>
<dbReference type="SUPFAM" id="SSF54211">
    <property type="entry name" value="Ribosomal protein S5 domain 2-like"/>
    <property type="match status" value="1"/>
</dbReference>
<sequence length="198" mass="22630">MQVKGRSEYEVVIKKSRFIAVVQPVQHLEDVQEKIAALRKEHPNASHVCYGYQVGQFMKSSDDHEPSGTAGIPILESLRYADLENTLVCVVRYFGGIKLGAGGLIRAYRSTASMALEKAPKIKLILYYHFSMQYPYELSNRLDPWLYQNKTNPTFQYGDQVYCEFDFPKQNISQEIQDLSQGKATLKLLTIQKKEVDV</sequence>
<dbReference type="GO" id="GO:0006446">
    <property type="term" value="P:regulation of translational initiation"/>
    <property type="evidence" value="ECO:0007669"/>
    <property type="project" value="TreeGrafter"/>
</dbReference>
<dbReference type="Pfam" id="PF01205">
    <property type="entry name" value="Impact_N"/>
    <property type="match status" value="1"/>
</dbReference>
<dbReference type="STRING" id="679192.HMPREF9013_1045"/>
<dbReference type="EMBL" id="ADFR01000002">
    <property type="protein sequence ID" value="EFC06337.1"/>
    <property type="molecule type" value="Genomic_DNA"/>
</dbReference>
<dbReference type="InterPro" id="IPR001498">
    <property type="entry name" value="Impact_N"/>
</dbReference>
<name>D2MMR1_9FIRM</name>
<gene>
    <name evidence="3" type="ORF">HMPREF9013_1045</name>
</gene>
<dbReference type="Gene3D" id="3.30.230.30">
    <property type="entry name" value="Impact, N-terminal domain"/>
    <property type="match status" value="1"/>
</dbReference>
<dbReference type="InterPro" id="IPR036956">
    <property type="entry name" value="Impact_N_sf"/>
</dbReference>
<dbReference type="eggNOG" id="COG1739">
    <property type="taxonomic scope" value="Bacteria"/>
</dbReference>
<dbReference type="PANTHER" id="PTHR16301">
    <property type="entry name" value="IMPACT-RELATED"/>
    <property type="match status" value="1"/>
</dbReference>
<comment type="caution">
    <text evidence="3">The sequence shown here is derived from an EMBL/GenBank/DDBJ whole genome shotgun (WGS) entry which is preliminary data.</text>
</comment>
<dbReference type="AlphaFoldDB" id="D2MMR1"/>
<dbReference type="PANTHER" id="PTHR16301:SF20">
    <property type="entry name" value="IMPACT FAMILY MEMBER YIGZ"/>
    <property type="match status" value="1"/>
</dbReference>
<evidence type="ECO:0000313" key="4">
    <source>
        <dbReference type="Proteomes" id="UP000005017"/>
    </source>
</evidence>
<dbReference type="RefSeq" id="WP_006626682.1">
    <property type="nucleotide sequence ID" value="NZ_ADFR01000002.1"/>
</dbReference>
<dbReference type="OrthoDB" id="9813771at2"/>
<comment type="similarity">
    <text evidence="1">Belongs to the IMPACT family.</text>
</comment>
<feature type="domain" description="Impact N-terminal" evidence="2">
    <location>
        <begin position="14"/>
        <end position="116"/>
    </location>
</feature>
<accession>D2MMR1</accession>
<proteinExistence type="inferred from homology"/>
<organism evidence="3 4">
    <name type="scientific">Bulleidia extructa W1219</name>
    <dbReference type="NCBI Taxonomy" id="679192"/>
    <lineage>
        <taxon>Bacteria</taxon>
        <taxon>Bacillati</taxon>
        <taxon>Bacillota</taxon>
        <taxon>Erysipelotrichia</taxon>
        <taxon>Erysipelotrichales</taxon>
        <taxon>Erysipelotrichaceae</taxon>
        <taxon>Bulleidia</taxon>
    </lineage>
</organism>
<dbReference type="Proteomes" id="UP000005017">
    <property type="component" value="Unassembled WGS sequence"/>
</dbReference>